<name>A0ABQ4XJG6_9ASTR</name>
<evidence type="ECO:0000256" key="1">
    <source>
        <dbReference type="SAM" id="MobiDB-lite"/>
    </source>
</evidence>
<reference evidence="2" key="1">
    <citation type="journal article" date="2022" name="Int. J. Mol. Sci.">
        <title>Draft Genome of Tanacetum Coccineum: Genomic Comparison of Closely Related Tanacetum-Family Plants.</title>
        <authorList>
            <person name="Yamashiro T."/>
            <person name="Shiraishi A."/>
            <person name="Nakayama K."/>
            <person name="Satake H."/>
        </authorList>
    </citation>
    <scope>NUCLEOTIDE SEQUENCE</scope>
</reference>
<evidence type="ECO:0000313" key="3">
    <source>
        <dbReference type="Proteomes" id="UP001151760"/>
    </source>
</evidence>
<gene>
    <name evidence="2" type="ORF">Tco_0679933</name>
</gene>
<evidence type="ECO:0000313" key="2">
    <source>
        <dbReference type="EMBL" id="GJS65369.1"/>
    </source>
</evidence>
<sequence>VMAISVISISSDSSDESVGLSPSQIILFGTIPAEILAETPTIPSVVPTLPHTSPFLYTNSSNSDTSKRPLLHDLYEVNVARWRSRVAACSSPPSSPTHDLTPTSVTPPTLRQPIPLGRPYHTQPNGVRKMLTVRKKVRVLPSGRLASRYARGHSSSYHFLSDYTSSDSSSNSSSDYSLDYSSCHSLPDSSVDAPATISAGPFRKRCRSPIVSVLLATPVPGSLSPVCVDLLLPRKRIRGVVTASDYDDSTKESYEAYMEPDIDSDAQANIDVDIAATKAAAAREAYVGIEVSIGSDGEDEAEEAAESRDRGTIEIGVDRVSDIESA</sequence>
<feature type="compositionally biased region" description="Polar residues" evidence="1">
    <location>
        <begin position="96"/>
        <end position="109"/>
    </location>
</feature>
<feature type="non-terminal residue" evidence="2">
    <location>
        <position position="1"/>
    </location>
</feature>
<reference evidence="2" key="2">
    <citation type="submission" date="2022-01" db="EMBL/GenBank/DDBJ databases">
        <authorList>
            <person name="Yamashiro T."/>
            <person name="Shiraishi A."/>
            <person name="Satake H."/>
            <person name="Nakayama K."/>
        </authorList>
    </citation>
    <scope>NUCLEOTIDE SEQUENCE</scope>
</reference>
<comment type="caution">
    <text evidence="2">The sequence shown here is derived from an EMBL/GenBank/DDBJ whole genome shotgun (WGS) entry which is preliminary data.</text>
</comment>
<accession>A0ABQ4XJG6</accession>
<keyword evidence="3" id="KW-1185">Reference proteome</keyword>
<organism evidence="2 3">
    <name type="scientific">Tanacetum coccineum</name>
    <dbReference type="NCBI Taxonomy" id="301880"/>
    <lineage>
        <taxon>Eukaryota</taxon>
        <taxon>Viridiplantae</taxon>
        <taxon>Streptophyta</taxon>
        <taxon>Embryophyta</taxon>
        <taxon>Tracheophyta</taxon>
        <taxon>Spermatophyta</taxon>
        <taxon>Magnoliopsida</taxon>
        <taxon>eudicotyledons</taxon>
        <taxon>Gunneridae</taxon>
        <taxon>Pentapetalae</taxon>
        <taxon>asterids</taxon>
        <taxon>campanulids</taxon>
        <taxon>Asterales</taxon>
        <taxon>Asteraceae</taxon>
        <taxon>Asteroideae</taxon>
        <taxon>Anthemideae</taxon>
        <taxon>Anthemidinae</taxon>
        <taxon>Tanacetum</taxon>
    </lineage>
</organism>
<protein>
    <submittedName>
        <fullName evidence="2">Uncharacterized protein</fullName>
    </submittedName>
</protein>
<dbReference type="Proteomes" id="UP001151760">
    <property type="component" value="Unassembled WGS sequence"/>
</dbReference>
<proteinExistence type="predicted"/>
<feature type="compositionally biased region" description="Basic and acidic residues" evidence="1">
    <location>
        <begin position="305"/>
        <end position="326"/>
    </location>
</feature>
<dbReference type="EMBL" id="BQNB010009573">
    <property type="protein sequence ID" value="GJS65369.1"/>
    <property type="molecule type" value="Genomic_DNA"/>
</dbReference>
<feature type="region of interest" description="Disordered" evidence="1">
    <location>
        <begin position="88"/>
        <end position="124"/>
    </location>
</feature>
<feature type="region of interest" description="Disordered" evidence="1">
    <location>
        <begin position="295"/>
        <end position="326"/>
    </location>
</feature>